<dbReference type="Gene3D" id="2.160.20.80">
    <property type="entry name" value="E3 ubiquitin-protein ligase SopA"/>
    <property type="match status" value="1"/>
</dbReference>
<evidence type="ECO:0008006" key="4">
    <source>
        <dbReference type="Google" id="ProtNLM"/>
    </source>
</evidence>
<reference evidence="3" key="1">
    <citation type="journal article" date="2019" name="Int. J. Syst. Evol. Microbiol.">
        <title>The Global Catalogue of Microorganisms (GCM) 10K type strain sequencing project: providing services to taxonomists for standard genome sequencing and annotation.</title>
        <authorList>
            <consortium name="The Broad Institute Genomics Platform"/>
            <consortium name="The Broad Institute Genome Sequencing Center for Infectious Disease"/>
            <person name="Wu L."/>
            <person name="Ma J."/>
        </authorList>
    </citation>
    <scope>NUCLEOTIDE SEQUENCE [LARGE SCALE GENOMIC DNA]</scope>
    <source>
        <strain evidence="3">JCM 17917</strain>
    </source>
</reference>
<dbReference type="Proteomes" id="UP001501844">
    <property type="component" value="Unassembled WGS sequence"/>
</dbReference>
<name>A0ABP8FIL8_9BACT</name>
<gene>
    <name evidence="2" type="ORF">GCM10023183_18180</name>
</gene>
<proteinExistence type="predicted"/>
<dbReference type="RefSeq" id="WP_345164874.1">
    <property type="nucleotide sequence ID" value="NZ_BAABGX010000002.1"/>
</dbReference>
<feature type="chain" id="PRO_5047516394" description="Pentapeptide repeat-containing protein" evidence="1">
    <location>
        <begin position="21"/>
        <end position="272"/>
    </location>
</feature>
<dbReference type="Pfam" id="PF13576">
    <property type="entry name" value="Pentapeptide_3"/>
    <property type="match status" value="1"/>
</dbReference>
<keyword evidence="1" id="KW-0732">Signal</keyword>
<dbReference type="EMBL" id="BAABGX010000002">
    <property type="protein sequence ID" value="GAA4304687.1"/>
    <property type="molecule type" value="Genomic_DNA"/>
</dbReference>
<feature type="signal peptide" evidence="1">
    <location>
        <begin position="1"/>
        <end position="20"/>
    </location>
</feature>
<evidence type="ECO:0000313" key="3">
    <source>
        <dbReference type="Proteomes" id="UP001501844"/>
    </source>
</evidence>
<comment type="caution">
    <text evidence="2">The sequence shown here is derived from an EMBL/GenBank/DDBJ whole genome shotgun (WGS) entry which is preliminary data.</text>
</comment>
<dbReference type="InterPro" id="IPR001646">
    <property type="entry name" value="5peptide_repeat"/>
</dbReference>
<sequence length="272" mass="30530">MKNLFILLLAFIAVPVSLWAQTIVPASEVIARINRGERISYKNVTVSGNLDLTQLQNKTLVTNNNKGTDAISPQREYLSKVTAPLMFENCTFQGDVLAYYNPDNLEGENIKLEKRDLKNEIYNTDFEEAVTFANCVFEGKTAFKYSRFKDAVSFAGSTFKKEALFKYIKVQESVDFSKAKFLGDATFKYVKFPEAAKFTGATFADVANFKYAEFRDGADFQKARFTGFADFKYSQLKGDVKFTGATRTGDLDVKYAKVNNSKLSASLIEVAK</sequence>
<organism evidence="2 3">
    <name type="scientific">Nibribacter koreensis</name>
    <dbReference type="NCBI Taxonomy" id="1084519"/>
    <lineage>
        <taxon>Bacteria</taxon>
        <taxon>Pseudomonadati</taxon>
        <taxon>Bacteroidota</taxon>
        <taxon>Cytophagia</taxon>
        <taxon>Cytophagales</taxon>
        <taxon>Hymenobacteraceae</taxon>
        <taxon>Nibribacter</taxon>
    </lineage>
</organism>
<evidence type="ECO:0000313" key="2">
    <source>
        <dbReference type="EMBL" id="GAA4304687.1"/>
    </source>
</evidence>
<keyword evidence="3" id="KW-1185">Reference proteome</keyword>
<evidence type="ECO:0000256" key="1">
    <source>
        <dbReference type="SAM" id="SignalP"/>
    </source>
</evidence>
<protein>
    <recommendedName>
        <fullName evidence="4">Pentapeptide repeat-containing protein</fullName>
    </recommendedName>
</protein>
<accession>A0ABP8FIL8</accession>